<proteinExistence type="predicted"/>
<organism evidence="1">
    <name type="scientific">bioreactor metagenome</name>
    <dbReference type="NCBI Taxonomy" id="1076179"/>
    <lineage>
        <taxon>unclassified sequences</taxon>
        <taxon>metagenomes</taxon>
        <taxon>ecological metagenomes</taxon>
    </lineage>
</organism>
<evidence type="ECO:0000313" key="1">
    <source>
        <dbReference type="EMBL" id="MPN31764.1"/>
    </source>
</evidence>
<dbReference type="EMBL" id="VSSQ01083437">
    <property type="protein sequence ID" value="MPN31764.1"/>
    <property type="molecule type" value="Genomic_DNA"/>
</dbReference>
<sequence length="162" mass="17944">MGEEYVHRGQPLPQILRHIGQNGRGQVAAEFEPVLQAVLIDREMDIVEGGRIDGHRHGGGHDVLRDIREAIAEIIHDAEIGLDLVENRNASVLSHVLLGRQLLAFLGNYLAGIRIDLAEIRLLSDGILLSLDTSGYTLVRIFLAVPLDIVYASHVTYMYGYI</sequence>
<reference evidence="1" key="1">
    <citation type="submission" date="2019-08" db="EMBL/GenBank/DDBJ databases">
        <authorList>
            <person name="Kucharzyk K."/>
            <person name="Murdoch R.W."/>
            <person name="Higgins S."/>
            <person name="Loffler F."/>
        </authorList>
    </citation>
    <scope>NUCLEOTIDE SEQUENCE</scope>
</reference>
<comment type="caution">
    <text evidence="1">The sequence shown here is derived from an EMBL/GenBank/DDBJ whole genome shotgun (WGS) entry which is preliminary data.</text>
</comment>
<accession>A0A645H670</accession>
<gene>
    <name evidence="1" type="ORF">SDC9_179239</name>
</gene>
<dbReference type="AlphaFoldDB" id="A0A645H670"/>
<protein>
    <submittedName>
        <fullName evidence="1">Uncharacterized protein</fullName>
    </submittedName>
</protein>
<name>A0A645H670_9ZZZZ</name>